<proteinExistence type="inferred from homology"/>
<comment type="subcellular location">
    <subcellularLocation>
        <location evidence="6">Membrane</location>
        <topology evidence="6">Single-pass membrane protein</topology>
    </subcellularLocation>
</comment>
<feature type="active site" description="Proton acceptor" evidence="5">
    <location>
        <position position="405"/>
    </location>
</feature>
<dbReference type="CDD" id="cd07230">
    <property type="entry name" value="Pat_TGL4-5_like"/>
    <property type="match status" value="1"/>
</dbReference>
<feature type="region of interest" description="Disordered" evidence="7">
    <location>
        <begin position="752"/>
        <end position="830"/>
    </location>
</feature>
<dbReference type="Pfam" id="PF01734">
    <property type="entry name" value="Patatin"/>
    <property type="match status" value="1"/>
</dbReference>
<keyword evidence="3 5" id="KW-0442">Lipid degradation</keyword>
<dbReference type="InterPro" id="IPR016035">
    <property type="entry name" value="Acyl_Trfase/lysoPLipase"/>
</dbReference>
<feature type="compositionally biased region" description="Polar residues" evidence="7">
    <location>
        <begin position="574"/>
        <end position="583"/>
    </location>
</feature>
<evidence type="ECO:0000313" key="10">
    <source>
        <dbReference type="Proteomes" id="UP000813461"/>
    </source>
</evidence>
<dbReference type="Gene3D" id="3.40.1090.10">
    <property type="entry name" value="Cytosolic phospholipase A2 catalytic domain"/>
    <property type="match status" value="2"/>
</dbReference>
<evidence type="ECO:0000256" key="5">
    <source>
        <dbReference type="PROSITE-ProRule" id="PRU01161"/>
    </source>
</evidence>
<dbReference type="InterPro" id="IPR002641">
    <property type="entry name" value="PNPLA_dom"/>
</dbReference>
<dbReference type="PANTHER" id="PTHR14226">
    <property type="entry name" value="NEUROPATHY TARGET ESTERASE/SWISS CHEESE D.MELANOGASTER"/>
    <property type="match status" value="1"/>
</dbReference>
<dbReference type="PANTHER" id="PTHR14226:SF10">
    <property type="entry name" value="TRIACYLGLYCEROL LIPASE 4-RELATED"/>
    <property type="match status" value="1"/>
</dbReference>
<feature type="compositionally biased region" description="Polar residues" evidence="7">
    <location>
        <begin position="657"/>
        <end position="669"/>
    </location>
</feature>
<evidence type="ECO:0000256" key="6">
    <source>
        <dbReference type="RuleBase" id="RU362055"/>
    </source>
</evidence>
<evidence type="ECO:0000256" key="2">
    <source>
        <dbReference type="ARBA" id="ARBA00022801"/>
    </source>
</evidence>
<dbReference type="EMBL" id="JAGMVJ010000017">
    <property type="protein sequence ID" value="KAH7078442.1"/>
    <property type="molecule type" value="Genomic_DNA"/>
</dbReference>
<reference evidence="9" key="1">
    <citation type="journal article" date="2021" name="Nat. Commun.">
        <title>Genetic determinants of endophytism in the Arabidopsis root mycobiome.</title>
        <authorList>
            <person name="Mesny F."/>
            <person name="Miyauchi S."/>
            <person name="Thiergart T."/>
            <person name="Pickel B."/>
            <person name="Atanasova L."/>
            <person name="Karlsson M."/>
            <person name="Huettel B."/>
            <person name="Barry K.W."/>
            <person name="Haridas S."/>
            <person name="Chen C."/>
            <person name="Bauer D."/>
            <person name="Andreopoulos W."/>
            <person name="Pangilinan J."/>
            <person name="LaButti K."/>
            <person name="Riley R."/>
            <person name="Lipzen A."/>
            <person name="Clum A."/>
            <person name="Drula E."/>
            <person name="Henrissat B."/>
            <person name="Kohler A."/>
            <person name="Grigoriev I.V."/>
            <person name="Martin F.M."/>
            <person name="Hacquard S."/>
        </authorList>
    </citation>
    <scope>NUCLEOTIDE SEQUENCE</scope>
    <source>
        <strain evidence="9">MPI-SDFR-AT-0120</strain>
    </source>
</reference>
<keyword evidence="9" id="KW-0808">Transferase</keyword>
<feature type="compositionally biased region" description="Low complexity" evidence="7">
    <location>
        <begin position="781"/>
        <end position="790"/>
    </location>
</feature>
<accession>A0A8K0VVM0</accession>
<dbReference type="AlphaFoldDB" id="A0A8K0VVM0"/>
<feature type="compositionally biased region" description="Polar residues" evidence="7">
    <location>
        <begin position="636"/>
        <end position="646"/>
    </location>
</feature>
<dbReference type="GO" id="GO:0006641">
    <property type="term" value="P:triglyceride metabolic process"/>
    <property type="evidence" value="ECO:0007669"/>
    <property type="project" value="UniProtKB-ARBA"/>
</dbReference>
<sequence>MSLLTDTLFSGGSTRLHVKDTQRQGRALRKSKSYGGFLTPLAQLVRDPVGTLHNAVGNQCGVPGSDAAGAYADRIAVLQLRIRNAETIDEWNAAATELDAVVGNNPWKEEDDSPEYDAAGIAARLREWEDACLNHDLLRILHLLRTDLSREVGGIGDKQLYKHSFIGTKKQIERYLDVVVKAVSLVLDISEKQGSACPLPAQRILEQIKIVRATFGRTAVLLSGGGTFGMNHIGVIKALWDAKVLPRIVSGASAGSIVAAVLCTKTDAEIPEVMHEFCYGDLDVFEKLGENEGYISKVVRMFTTGGAFDISHLMRVMKGIFGNMTFKEAYNRTQRVLNIPVSTSTHFELPRLLNHVTAPNVIIWSAVCTSCSVPLVFKKASLLAKDPKTREIVPWDPNPEVTWIDGSVDNDLPMTRLSEMFNVNHFIVSQVNPHVVPFLTKDGKMVTAEESRQPPALPVASSWLKEGLNLASGELVHRMQVLVDMGVFPSLVTKLTSVLSQRYYGDINIFPQISMVDFPRVLSNPTPEYMIGCMQAGQRATWPKLSRINNHVCIELALDKAVHELEARVISLNRQPHATTSRPASAGNDLAHHQRSRSSQHMESSQVDFKPVSPVLRKSAPTSPLLTRASLHFTLQNSVPPATSSMKRPGAGEAKNNRTIAFQILSPTTGEEDSSERDYYAEAESDTTNDQLSPSPTTSPSNYGTASWSSPYSVPLLSNPQPHKPSPSATTHVAPIPPERRNDILESLRMTPATEAKPSSQELQYRKLFHPRDSLEQLVPSSSAQSSSGARADDANFHAPTFALNPSGAKGFLSRRTSSNKDAPGQTKRK</sequence>
<dbReference type="GO" id="GO:0004806">
    <property type="term" value="F:triacylglycerol lipase activity"/>
    <property type="evidence" value="ECO:0007669"/>
    <property type="project" value="InterPro"/>
</dbReference>
<dbReference type="PROSITE" id="PS51635">
    <property type="entry name" value="PNPLA"/>
    <property type="match status" value="1"/>
</dbReference>
<evidence type="ECO:0000256" key="3">
    <source>
        <dbReference type="ARBA" id="ARBA00022963"/>
    </source>
</evidence>
<evidence type="ECO:0000313" key="9">
    <source>
        <dbReference type="EMBL" id="KAH7078442.1"/>
    </source>
</evidence>
<keyword evidence="2 5" id="KW-0378">Hydrolase</keyword>
<dbReference type="InterPro" id="IPR021771">
    <property type="entry name" value="Triacylglycerol_lipase_N"/>
</dbReference>
<dbReference type="InterPro" id="IPR050301">
    <property type="entry name" value="NTE"/>
</dbReference>
<keyword evidence="10" id="KW-1185">Reference proteome</keyword>
<feature type="region of interest" description="Disordered" evidence="7">
    <location>
        <begin position="574"/>
        <end position="619"/>
    </location>
</feature>
<dbReference type="GO" id="GO:0016740">
    <property type="term" value="F:transferase activity"/>
    <property type="evidence" value="ECO:0007669"/>
    <property type="project" value="UniProtKB-KW"/>
</dbReference>
<dbReference type="GO" id="GO:0016020">
    <property type="term" value="C:membrane"/>
    <property type="evidence" value="ECO:0007669"/>
    <property type="project" value="UniProtKB-SubCell"/>
</dbReference>
<feature type="domain" description="PNPLA" evidence="8">
    <location>
        <begin position="220"/>
        <end position="418"/>
    </location>
</feature>
<keyword evidence="4 5" id="KW-0443">Lipid metabolism</keyword>
<comment type="similarity">
    <text evidence="6">Belongs to the PLPL family.</text>
</comment>
<comment type="caution">
    <text evidence="5">Lacks conserved residue(s) required for the propagation of feature annotation.</text>
</comment>
<gene>
    <name evidence="9" type="ORF">FB567DRAFT_477122</name>
</gene>
<dbReference type="EC" id="3.1.1.-" evidence="6"/>
<evidence type="ECO:0000256" key="7">
    <source>
        <dbReference type="SAM" id="MobiDB-lite"/>
    </source>
</evidence>
<dbReference type="GO" id="GO:0016042">
    <property type="term" value="P:lipid catabolic process"/>
    <property type="evidence" value="ECO:0007669"/>
    <property type="project" value="UniProtKB-UniRule"/>
</dbReference>
<feature type="compositionally biased region" description="Polar residues" evidence="7">
    <location>
        <begin position="688"/>
        <end position="731"/>
    </location>
</feature>
<protein>
    <recommendedName>
        <fullName evidence="6">Patatin-like phospholipase domain-containing protein</fullName>
        <ecNumber evidence="6">3.1.1.-</ecNumber>
    </recommendedName>
</protein>
<feature type="region of interest" description="Disordered" evidence="7">
    <location>
        <begin position="636"/>
        <end position="738"/>
    </location>
</feature>
<comment type="function">
    <text evidence="1">Probable lipid hydrolase.</text>
</comment>
<dbReference type="SUPFAM" id="SSF52151">
    <property type="entry name" value="FabD/lysophospholipase-like"/>
    <property type="match status" value="1"/>
</dbReference>
<dbReference type="Pfam" id="PF11815">
    <property type="entry name" value="DUF3336"/>
    <property type="match status" value="1"/>
</dbReference>
<evidence type="ECO:0000259" key="8">
    <source>
        <dbReference type="PROSITE" id="PS51635"/>
    </source>
</evidence>
<organism evidence="9 10">
    <name type="scientific">Paraphoma chrysanthemicola</name>
    <dbReference type="NCBI Taxonomy" id="798071"/>
    <lineage>
        <taxon>Eukaryota</taxon>
        <taxon>Fungi</taxon>
        <taxon>Dikarya</taxon>
        <taxon>Ascomycota</taxon>
        <taxon>Pezizomycotina</taxon>
        <taxon>Dothideomycetes</taxon>
        <taxon>Pleosporomycetidae</taxon>
        <taxon>Pleosporales</taxon>
        <taxon>Pleosporineae</taxon>
        <taxon>Phaeosphaeriaceae</taxon>
        <taxon>Paraphoma</taxon>
    </lineage>
</organism>
<dbReference type="OrthoDB" id="10049244at2759"/>
<dbReference type="Proteomes" id="UP000813461">
    <property type="component" value="Unassembled WGS sequence"/>
</dbReference>
<feature type="short sequence motif" description="GXSXG" evidence="5">
    <location>
        <begin position="251"/>
        <end position="255"/>
    </location>
</feature>
<comment type="function">
    <text evidence="6">Lipid hydrolase.</text>
</comment>
<evidence type="ECO:0000256" key="4">
    <source>
        <dbReference type="ARBA" id="ARBA00023098"/>
    </source>
</evidence>
<feature type="compositionally biased region" description="Acidic residues" evidence="7">
    <location>
        <begin position="670"/>
        <end position="687"/>
    </location>
</feature>
<comment type="caution">
    <text evidence="9">The sequence shown here is derived from an EMBL/GenBank/DDBJ whole genome shotgun (WGS) entry which is preliminary data.</text>
</comment>
<evidence type="ECO:0000256" key="1">
    <source>
        <dbReference type="ARBA" id="ARBA00002682"/>
    </source>
</evidence>
<feature type="short sequence motif" description="GXGXXG" evidence="5">
    <location>
        <begin position="224"/>
        <end position="229"/>
    </location>
</feature>
<feature type="active site" description="Nucleophile" evidence="5">
    <location>
        <position position="253"/>
    </location>
</feature>
<name>A0A8K0VVM0_9PLEO</name>